<feature type="transmembrane region" description="Helical" evidence="1">
    <location>
        <begin position="230"/>
        <end position="250"/>
    </location>
</feature>
<evidence type="ECO:0000256" key="1">
    <source>
        <dbReference type="SAM" id="Phobius"/>
    </source>
</evidence>
<feature type="transmembrane region" description="Helical" evidence="1">
    <location>
        <begin position="387"/>
        <end position="408"/>
    </location>
</feature>
<evidence type="ECO:0000313" key="4">
    <source>
        <dbReference type="EMBL" id="QBQ38345.1"/>
    </source>
</evidence>
<keyword evidence="4" id="KW-0378">Hydrolase</keyword>
<dbReference type="GO" id="GO:0004175">
    <property type="term" value="F:endopeptidase activity"/>
    <property type="evidence" value="ECO:0007669"/>
    <property type="project" value="UniProtKB-ARBA"/>
</dbReference>
<feature type="transmembrane region" description="Helical" evidence="1">
    <location>
        <begin position="285"/>
        <end position="305"/>
    </location>
</feature>
<keyword evidence="1" id="KW-0472">Membrane</keyword>
<dbReference type="Proteomes" id="UP000619512">
    <property type="component" value="Unassembled WGS sequence"/>
</dbReference>
<dbReference type="GO" id="GO:0008237">
    <property type="term" value="F:metallopeptidase activity"/>
    <property type="evidence" value="ECO:0007669"/>
    <property type="project" value="UniProtKB-KW"/>
</dbReference>
<feature type="transmembrane region" description="Helical" evidence="1">
    <location>
        <begin position="499"/>
        <end position="517"/>
    </location>
</feature>
<feature type="transmembrane region" description="Helical" evidence="1">
    <location>
        <begin position="673"/>
        <end position="692"/>
    </location>
</feature>
<proteinExistence type="predicted"/>
<feature type="transmembrane region" description="Helical" evidence="1">
    <location>
        <begin position="704"/>
        <end position="724"/>
    </location>
</feature>
<dbReference type="AlphaFoldDB" id="A0A4P7BKV7"/>
<organism evidence="3 6">
    <name type="scientific">Pseudoduganella plicata</name>
    <dbReference type="NCBI Taxonomy" id="321984"/>
    <lineage>
        <taxon>Bacteria</taxon>
        <taxon>Pseudomonadati</taxon>
        <taxon>Pseudomonadota</taxon>
        <taxon>Betaproteobacteria</taxon>
        <taxon>Burkholderiales</taxon>
        <taxon>Oxalobacteraceae</taxon>
        <taxon>Telluria group</taxon>
        <taxon>Pseudoduganella</taxon>
    </lineage>
</organism>
<reference evidence="4 5" key="2">
    <citation type="submission" date="2019-03" db="EMBL/GenBank/DDBJ databases">
        <title>Draft Genome Sequences of Six Type Strains of the Genus Massilia.</title>
        <authorList>
            <person name="Miess H."/>
            <person name="Frediansyhah A."/>
            <person name="Gross H."/>
        </authorList>
    </citation>
    <scope>NUCLEOTIDE SEQUENCE [LARGE SCALE GENOMIC DNA]</scope>
    <source>
        <strain evidence="4 5">DSM 17505</strain>
    </source>
</reference>
<feature type="transmembrane region" description="Helical" evidence="1">
    <location>
        <begin position="166"/>
        <end position="185"/>
    </location>
</feature>
<evidence type="ECO:0000313" key="3">
    <source>
        <dbReference type="EMBL" id="GGY81394.1"/>
    </source>
</evidence>
<feature type="transmembrane region" description="Helical" evidence="1">
    <location>
        <begin position="628"/>
        <end position="653"/>
    </location>
</feature>
<feature type="domain" description="CAAX prenyl protease 2/Lysostaphin resistance protein A-like" evidence="2">
    <location>
        <begin position="673"/>
        <end position="758"/>
    </location>
</feature>
<evidence type="ECO:0000313" key="5">
    <source>
        <dbReference type="Proteomes" id="UP000294359"/>
    </source>
</evidence>
<keyword evidence="5" id="KW-1185">Reference proteome</keyword>
<feature type="transmembrane region" description="Helical" evidence="1">
    <location>
        <begin position="353"/>
        <end position="375"/>
    </location>
</feature>
<dbReference type="RefSeq" id="WP_134387046.1">
    <property type="nucleotide sequence ID" value="NZ_BMWW01000002.1"/>
</dbReference>
<keyword evidence="4" id="KW-0645">Protease</keyword>
<sequence>MTPPSGAHAVWLLVRLRLLRLWNLSGSVYARKPKPGRSRAATGRKGRGRWILPIVMALLMTAAFTSMSRSILLNLHCELAPVTACGAQTAAYDAQDVAVNELIQERFSPELMRGLTMHVALLWLASLLVPLGSRELAHTDWDLEWLVTLPVPRATLLWARVLERTVTNATGMLMLWPTCLVIGWYGGLRWWAIAPATLATLALLAASSMLRTLADTGLRLSLPPSQLRNLQAAVSVAAMPLIYLTISLSVPGQGIALGWAEAFPAWTLWTPPGLVIQCLDGGAPWLALLLAAQVVLILYAGIALLQRQLADGVVATGTREAGRRTGVAGTLRILPGTPLQRRELRLLARDRNFLVQSLLIPVIVIASQMFFTGALRDMAQLGSDPKLLASVAFGLGSYVLVLSALQTVNTEGQALWMLYTFPHTLARMLREKAALWAALALAYPAVVFAVGIASGASVDSRLLALMAQVAIGMPVFALIAVALGVWACDPLAPEPHARVRPTFVYLYMMLASLYGYGLYTDAWARRLAVVVLMAALAVALWQKARDELPFLLDPTAAPPSRVSAADGMLAAVAFFALQAVAFFALHDAAGPPALPDMALAFAIAGAVVYALVRLVYWRTGANGVPVLLHGGMAGTLGWGAACALPAIAIGLVWMAGLRHAGVAIPAVAIDGRVAWLVALASVAAPLFEEFIFRGLIFNGLRRSLRLLPALGASAAVFAVIHPPLSMLPVFVLGVCAGCAYERGKGLLAPIVTHALYNGAMIAVQL</sequence>
<dbReference type="EMBL" id="CP038026">
    <property type="protein sequence ID" value="QBQ38345.1"/>
    <property type="molecule type" value="Genomic_DNA"/>
</dbReference>
<evidence type="ECO:0000313" key="6">
    <source>
        <dbReference type="Proteomes" id="UP000619512"/>
    </source>
</evidence>
<dbReference type="EMBL" id="BMWW01000002">
    <property type="protein sequence ID" value="GGY81394.1"/>
    <property type="molecule type" value="Genomic_DNA"/>
</dbReference>
<protein>
    <submittedName>
        <fullName evidence="4">CPBP family intramembrane metalloprotease</fullName>
    </submittedName>
</protein>
<evidence type="ECO:0000259" key="2">
    <source>
        <dbReference type="Pfam" id="PF02517"/>
    </source>
</evidence>
<reference evidence="3" key="3">
    <citation type="submission" date="2022-12" db="EMBL/GenBank/DDBJ databases">
        <authorList>
            <person name="Sun Q."/>
            <person name="Kim S."/>
        </authorList>
    </citation>
    <scope>NUCLEOTIDE SEQUENCE</scope>
    <source>
        <strain evidence="3">KCTC 12344</strain>
    </source>
</reference>
<accession>A0A4P7BKV7</accession>
<dbReference type="Proteomes" id="UP000294359">
    <property type="component" value="Chromosome"/>
</dbReference>
<feature type="transmembrane region" description="Helical" evidence="1">
    <location>
        <begin position="597"/>
        <end position="616"/>
    </location>
</feature>
<keyword evidence="1" id="KW-0812">Transmembrane</keyword>
<feature type="transmembrane region" description="Helical" evidence="1">
    <location>
        <begin position="50"/>
        <end position="72"/>
    </location>
</feature>
<feature type="transmembrane region" description="Helical" evidence="1">
    <location>
        <begin position="462"/>
        <end position="487"/>
    </location>
</feature>
<feature type="transmembrane region" description="Helical" evidence="1">
    <location>
        <begin position="433"/>
        <end position="456"/>
    </location>
</feature>
<keyword evidence="4" id="KW-0482">Metalloprotease</keyword>
<keyword evidence="1" id="KW-1133">Transmembrane helix</keyword>
<name>A0A4P7BKV7_9BURK</name>
<dbReference type="Pfam" id="PF02517">
    <property type="entry name" value="Rce1-like"/>
    <property type="match status" value="1"/>
</dbReference>
<reference evidence="3" key="1">
    <citation type="journal article" date="2014" name="Int. J. Syst. Evol. Microbiol.">
        <title>Complete genome sequence of Corynebacterium casei LMG S-19264T (=DSM 44701T), isolated from a smear-ripened cheese.</title>
        <authorList>
            <consortium name="US DOE Joint Genome Institute (JGI-PGF)"/>
            <person name="Walter F."/>
            <person name="Albersmeier A."/>
            <person name="Kalinowski J."/>
            <person name="Ruckert C."/>
        </authorList>
    </citation>
    <scope>NUCLEOTIDE SEQUENCE</scope>
    <source>
        <strain evidence="3">KCTC 12344</strain>
    </source>
</reference>
<dbReference type="GO" id="GO:0080120">
    <property type="term" value="P:CAAX-box protein maturation"/>
    <property type="evidence" value="ECO:0007669"/>
    <property type="project" value="UniProtKB-ARBA"/>
</dbReference>
<feature type="transmembrane region" description="Helical" evidence="1">
    <location>
        <begin position="191"/>
        <end position="210"/>
    </location>
</feature>
<feature type="transmembrane region" description="Helical" evidence="1">
    <location>
        <begin position="562"/>
        <end position="585"/>
    </location>
</feature>
<dbReference type="InterPro" id="IPR003675">
    <property type="entry name" value="Rce1/LyrA-like_dom"/>
</dbReference>
<gene>
    <name evidence="4" type="ORF">E1742_20830</name>
    <name evidence="3" type="ORF">GCM10007388_12640</name>
</gene>
<dbReference type="OrthoDB" id="9782250at2"/>